<organism evidence="1 2">
    <name type="scientific">Comamonas kerstersii</name>
    <dbReference type="NCBI Taxonomy" id="225992"/>
    <lineage>
        <taxon>Bacteria</taxon>
        <taxon>Pseudomonadati</taxon>
        <taxon>Pseudomonadota</taxon>
        <taxon>Betaproteobacteria</taxon>
        <taxon>Burkholderiales</taxon>
        <taxon>Comamonadaceae</taxon>
        <taxon>Comamonas</taxon>
    </lineage>
</organism>
<dbReference type="KEGG" id="cke:B5M06_09505"/>
<accession>A0A1V0BET4</accession>
<proteinExistence type="predicted"/>
<sequence length="106" mass="11762">MRMSIGVRALCAFTAREGDLDLRFTPAPSAVQGMQGHRQVQQKRQAASASYQVEVVLQGQWQDLHIHGRADGYEPATQTLEEIKTCRGDECRCPTHSIYSSVELSA</sequence>
<protein>
    <submittedName>
        <fullName evidence="1">Uncharacterized protein</fullName>
    </submittedName>
</protein>
<dbReference type="Proteomes" id="UP000242792">
    <property type="component" value="Chromosome"/>
</dbReference>
<dbReference type="RefSeq" id="WP_054065670.1">
    <property type="nucleotide sequence ID" value="NZ_CAUCIF010000001.1"/>
</dbReference>
<evidence type="ECO:0000313" key="1">
    <source>
        <dbReference type="EMBL" id="AQZ98449.1"/>
    </source>
</evidence>
<accession>A0A1V3TKE8</accession>
<evidence type="ECO:0000313" key="2">
    <source>
        <dbReference type="Proteomes" id="UP000242792"/>
    </source>
</evidence>
<dbReference type="OrthoDB" id="9765586at2"/>
<dbReference type="EMBL" id="CP020121">
    <property type="protein sequence ID" value="AQZ98449.1"/>
    <property type="molecule type" value="Genomic_DNA"/>
</dbReference>
<reference evidence="1 2" key="1">
    <citation type="submission" date="2017-03" db="EMBL/GenBank/DDBJ databases">
        <title>Rapid Whole Genome Sequencing of Comamonas kerstersii Causing Continuous ambulatory Peritoneal Dialysis-Associated Peritonitis.</title>
        <authorList>
            <person name="Zheng B."/>
        </authorList>
    </citation>
    <scope>NUCLEOTIDE SEQUENCE [LARGE SCALE GENOMIC DNA]</scope>
    <source>
        <strain evidence="1 2">8943</strain>
    </source>
</reference>
<gene>
    <name evidence="1" type="ORF">B5M06_09505</name>
</gene>
<dbReference type="GeneID" id="83039556"/>
<dbReference type="AlphaFoldDB" id="A0A1V3TKE8"/>
<name>A0A1V3TKE8_9BURK</name>